<organism evidence="2 3">
    <name type="scientific">Escherichia coli</name>
    <dbReference type="NCBI Taxonomy" id="562"/>
    <lineage>
        <taxon>Bacteria</taxon>
        <taxon>Pseudomonadati</taxon>
        <taxon>Pseudomonadota</taxon>
        <taxon>Gammaproteobacteria</taxon>
        <taxon>Enterobacterales</taxon>
        <taxon>Enterobacteriaceae</taxon>
        <taxon>Escherichia</taxon>
    </lineage>
</organism>
<sequence length="82" mass="9237">MPDALWQLHVGNFRVFRRNADLFTVEVVTVFDLPGQIKVMLVLLKIKSKGLIRGTNCERPGASNNPAKTEVLQSSRISVKMR</sequence>
<protein>
    <submittedName>
        <fullName evidence="2">Uncharacterized protein</fullName>
    </submittedName>
</protein>
<proteinExistence type="predicted"/>
<name>A0A376ZLA6_ECOLX</name>
<dbReference type="EMBL" id="UGEB01000001">
    <property type="protein sequence ID" value="STK57016.1"/>
    <property type="molecule type" value="Genomic_DNA"/>
</dbReference>
<evidence type="ECO:0000313" key="3">
    <source>
        <dbReference type="Proteomes" id="UP000255543"/>
    </source>
</evidence>
<feature type="compositionally biased region" description="Polar residues" evidence="1">
    <location>
        <begin position="62"/>
        <end position="82"/>
    </location>
</feature>
<feature type="region of interest" description="Disordered" evidence="1">
    <location>
        <begin position="57"/>
        <end position="82"/>
    </location>
</feature>
<reference evidence="2 3" key="1">
    <citation type="submission" date="2018-06" db="EMBL/GenBank/DDBJ databases">
        <authorList>
            <consortium name="Pathogen Informatics"/>
            <person name="Doyle S."/>
        </authorList>
    </citation>
    <scope>NUCLEOTIDE SEQUENCE [LARGE SCALE GENOMIC DNA]</scope>
    <source>
        <strain evidence="2 3">NCTC8179</strain>
    </source>
</reference>
<dbReference type="AlphaFoldDB" id="A0A376ZLA6"/>
<dbReference type="Proteomes" id="UP000255543">
    <property type="component" value="Unassembled WGS sequence"/>
</dbReference>
<gene>
    <name evidence="2" type="ORF">NCTC8179_00974</name>
</gene>
<accession>A0A376ZLA6</accession>
<evidence type="ECO:0000256" key="1">
    <source>
        <dbReference type="SAM" id="MobiDB-lite"/>
    </source>
</evidence>
<evidence type="ECO:0000313" key="2">
    <source>
        <dbReference type="EMBL" id="STK57016.1"/>
    </source>
</evidence>